<keyword evidence="3" id="KW-1185">Reference proteome</keyword>
<dbReference type="HOGENOM" id="CLU_1463867_0_0_1"/>
<reference evidence="2" key="2">
    <citation type="submission" date="2024-10" db="UniProtKB">
        <authorList>
            <consortium name="EnsemblProtists"/>
        </authorList>
    </citation>
    <scope>IDENTIFICATION</scope>
</reference>
<evidence type="ECO:0000256" key="1">
    <source>
        <dbReference type="SAM" id="MobiDB-lite"/>
    </source>
</evidence>
<evidence type="ECO:0000313" key="2">
    <source>
        <dbReference type="EnsemblProtists" id="EOD41161"/>
    </source>
</evidence>
<dbReference type="EnsemblProtists" id="EOD41161">
    <property type="protein sequence ID" value="EOD41161"/>
    <property type="gene ID" value="EMIHUDRAFT_462035"/>
</dbReference>
<dbReference type="AlphaFoldDB" id="A0A0D3KZH6"/>
<organism evidence="2 3">
    <name type="scientific">Emiliania huxleyi (strain CCMP1516)</name>
    <dbReference type="NCBI Taxonomy" id="280463"/>
    <lineage>
        <taxon>Eukaryota</taxon>
        <taxon>Haptista</taxon>
        <taxon>Haptophyta</taxon>
        <taxon>Prymnesiophyceae</taxon>
        <taxon>Isochrysidales</taxon>
        <taxon>Noelaerhabdaceae</taxon>
        <taxon>Emiliania</taxon>
    </lineage>
</organism>
<proteinExistence type="predicted"/>
<feature type="compositionally biased region" description="Low complexity" evidence="1">
    <location>
        <begin position="167"/>
        <end position="182"/>
    </location>
</feature>
<dbReference type="GeneID" id="17286431"/>
<reference evidence="3" key="1">
    <citation type="journal article" date="2013" name="Nature">
        <title>Pan genome of the phytoplankton Emiliania underpins its global distribution.</title>
        <authorList>
            <person name="Read B.A."/>
            <person name="Kegel J."/>
            <person name="Klute M.J."/>
            <person name="Kuo A."/>
            <person name="Lefebvre S.C."/>
            <person name="Maumus F."/>
            <person name="Mayer C."/>
            <person name="Miller J."/>
            <person name="Monier A."/>
            <person name="Salamov A."/>
            <person name="Young J."/>
            <person name="Aguilar M."/>
            <person name="Claverie J.M."/>
            <person name="Frickenhaus S."/>
            <person name="Gonzalez K."/>
            <person name="Herman E.K."/>
            <person name="Lin Y.C."/>
            <person name="Napier J."/>
            <person name="Ogata H."/>
            <person name="Sarno A.F."/>
            <person name="Shmutz J."/>
            <person name="Schroeder D."/>
            <person name="de Vargas C."/>
            <person name="Verret F."/>
            <person name="von Dassow P."/>
            <person name="Valentin K."/>
            <person name="Van de Peer Y."/>
            <person name="Wheeler G."/>
            <person name="Dacks J.B."/>
            <person name="Delwiche C.F."/>
            <person name="Dyhrman S.T."/>
            <person name="Glockner G."/>
            <person name="John U."/>
            <person name="Richards T."/>
            <person name="Worden A.Z."/>
            <person name="Zhang X."/>
            <person name="Grigoriev I.V."/>
            <person name="Allen A.E."/>
            <person name="Bidle K."/>
            <person name="Borodovsky M."/>
            <person name="Bowler C."/>
            <person name="Brownlee C."/>
            <person name="Cock J.M."/>
            <person name="Elias M."/>
            <person name="Gladyshev V.N."/>
            <person name="Groth M."/>
            <person name="Guda C."/>
            <person name="Hadaegh A."/>
            <person name="Iglesias-Rodriguez M.D."/>
            <person name="Jenkins J."/>
            <person name="Jones B.M."/>
            <person name="Lawson T."/>
            <person name="Leese F."/>
            <person name="Lindquist E."/>
            <person name="Lobanov A."/>
            <person name="Lomsadze A."/>
            <person name="Malik S.B."/>
            <person name="Marsh M.E."/>
            <person name="Mackinder L."/>
            <person name="Mock T."/>
            <person name="Mueller-Roeber B."/>
            <person name="Pagarete A."/>
            <person name="Parker M."/>
            <person name="Probert I."/>
            <person name="Quesneville H."/>
            <person name="Raines C."/>
            <person name="Rensing S.A."/>
            <person name="Riano-Pachon D.M."/>
            <person name="Richier S."/>
            <person name="Rokitta S."/>
            <person name="Shiraiwa Y."/>
            <person name="Soanes D.M."/>
            <person name="van der Giezen M."/>
            <person name="Wahlund T.M."/>
            <person name="Williams B."/>
            <person name="Wilson W."/>
            <person name="Wolfe G."/>
            <person name="Wurch L.L."/>
        </authorList>
    </citation>
    <scope>NUCLEOTIDE SEQUENCE</scope>
</reference>
<dbReference type="KEGG" id="ehx:EMIHUDRAFT_462035"/>
<protein>
    <submittedName>
        <fullName evidence="2">Uncharacterized protein</fullName>
    </submittedName>
</protein>
<dbReference type="PaxDb" id="2903-EOD41161"/>
<dbReference type="Proteomes" id="UP000013827">
    <property type="component" value="Unassembled WGS sequence"/>
</dbReference>
<evidence type="ECO:0000313" key="3">
    <source>
        <dbReference type="Proteomes" id="UP000013827"/>
    </source>
</evidence>
<name>A0A0D3KZH6_EMIH1</name>
<feature type="compositionally biased region" description="Basic and acidic residues" evidence="1">
    <location>
        <begin position="146"/>
        <end position="161"/>
    </location>
</feature>
<sequence>MTDPIDVEPTEVLPAATTEKQMKWNVDFRAEIMLQQVSFSGVKAWMTHHTNVKGSKERQYNRKEEWESIVTLVKKSPAFKTFAWPKDEQAIIHWIERQLAANKHLWTPRMEHNEPAEAGTEGTKSEVALTEFQQLLLEINEHKKEADRITAENKAGKDKAGELSGANNNNNSSNNTSNNNNNCRERVF</sequence>
<feature type="region of interest" description="Disordered" evidence="1">
    <location>
        <begin position="146"/>
        <end position="188"/>
    </location>
</feature>
<accession>A0A0D3KZH6</accession>
<dbReference type="RefSeq" id="XP_005793590.1">
    <property type="nucleotide sequence ID" value="XM_005793533.1"/>
</dbReference>